<evidence type="ECO:0000256" key="5">
    <source>
        <dbReference type="ARBA" id="ARBA00022960"/>
    </source>
</evidence>
<dbReference type="InterPro" id="IPR004276">
    <property type="entry name" value="GlycoTrans_28_N"/>
</dbReference>
<keyword evidence="2 10" id="KW-0132">Cell division</keyword>
<dbReference type="GO" id="GO:0005886">
    <property type="term" value="C:plasma membrane"/>
    <property type="evidence" value="ECO:0007669"/>
    <property type="project" value="UniProtKB-SubCell"/>
</dbReference>
<comment type="subcellular location">
    <subcellularLocation>
        <location evidence="10">Cell membrane</location>
        <topology evidence="10">Peripheral membrane protein</topology>
        <orientation evidence="10">Cytoplasmic side</orientation>
    </subcellularLocation>
</comment>
<sequence length="352" mass="37185">MIMAGGTGGHVIPALSVAEQLQARGCRVEWLGTAAGIEAKLVPAAGITLHQLAIEGVRGRGLLTLLKAPWLLINAVRAARRQLRDSGTQVVLGMGGFASGPGALAAYWLKIPVVLHEQNAVAGTTNRFVAKFARRVLLGFPAALNGGEWLGNPVRSDIAAIASPNQRLQPRTGRARLLVLGGSRGALALNQLLPRALALLPAEQRPEVWHQTGAAHCDSTRQRYAKLAVEAKVVAFIDDMAQAYRWADFAVCRAGALTVAELTAAGLGAILVPFPFAIDDHQSRNGELLVNAGAALLFQQRDLTAERLANQIKTLASSGDHRLGMALRARSLAKPGAAERIATICCEVANAE</sequence>
<dbReference type="EC" id="2.4.1.227" evidence="10"/>
<dbReference type="Proteomes" id="UP000298133">
    <property type="component" value="Unassembled WGS sequence"/>
</dbReference>
<dbReference type="Gene3D" id="3.40.50.2000">
    <property type="entry name" value="Glycogen Phosphorylase B"/>
    <property type="match status" value="2"/>
</dbReference>
<dbReference type="NCBIfam" id="TIGR01133">
    <property type="entry name" value="murG"/>
    <property type="match status" value="1"/>
</dbReference>
<feature type="domain" description="Glycosyl transferase family 28 C-terminal" evidence="12">
    <location>
        <begin position="177"/>
        <end position="340"/>
    </location>
</feature>
<evidence type="ECO:0000256" key="10">
    <source>
        <dbReference type="HAMAP-Rule" id="MF_00033"/>
    </source>
</evidence>
<dbReference type="EMBL" id="SPIA01000001">
    <property type="protein sequence ID" value="TFH69300.1"/>
    <property type="molecule type" value="Genomic_DNA"/>
</dbReference>
<comment type="caution">
    <text evidence="13">The sequence shown here is derived from an EMBL/GenBank/DDBJ whole genome shotgun (WGS) entry which is preliminary data.</text>
</comment>
<evidence type="ECO:0000256" key="8">
    <source>
        <dbReference type="ARBA" id="ARBA00023306"/>
    </source>
</evidence>
<dbReference type="CDD" id="cd03785">
    <property type="entry name" value="GT28_MurG"/>
    <property type="match status" value="1"/>
</dbReference>
<dbReference type="GO" id="GO:0050511">
    <property type="term" value="F:undecaprenyldiphospho-muramoylpentapeptide beta-N-acetylglucosaminyltransferase activity"/>
    <property type="evidence" value="ECO:0007669"/>
    <property type="project" value="UniProtKB-UniRule"/>
</dbReference>
<evidence type="ECO:0000256" key="2">
    <source>
        <dbReference type="ARBA" id="ARBA00022618"/>
    </source>
</evidence>
<comment type="catalytic activity">
    <reaction evidence="10">
        <text>di-trans,octa-cis-undecaprenyl diphospho-N-acetyl-alpha-D-muramoyl-L-alanyl-D-glutamyl-meso-2,6-diaminopimeloyl-D-alanyl-D-alanine + UDP-N-acetyl-alpha-D-glucosamine = di-trans,octa-cis-undecaprenyl diphospho-[N-acetyl-alpha-D-glucosaminyl-(1-&gt;4)]-N-acetyl-alpha-D-muramoyl-L-alanyl-D-glutamyl-meso-2,6-diaminopimeloyl-D-alanyl-D-alanine + UDP + H(+)</text>
        <dbReference type="Rhea" id="RHEA:31227"/>
        <dbReference type="ChEBI" id="CHEBI:15378"/>
        <dbReference type="ChEBI" id="CHEBI:57705"/>
        <dbReference type="ChEBI" id="CHEBI:58223"/>
        <dbReference type="ChEBI" id="CHEBI:61387"/>
        <dbReference type="ChEBI" id="CHEBI:61388"/>
        <dbReference type="EC" id="2.4.1.227"/>
    </reaction>
</comment>
<comment type="pathway">
    <text evidence="10">Cell wall biogenesis; peptidoglycan biosynthesis.</text>
</comment>
<keyword evidence="5 10" id="KW-0133">Cell shape</keyword>
<evidence type="ECO:0000259" key="11">
    <source>
        <dbReference type="Pfam" id="PF03033"/>
    </source>
</evidence>
<feature type="binding site" evidence="10">
    <location>
        <position position="237"/>
    </location>
    <ligand>
        <name>UDP-N-acetyl-alpha-D-glucosamine</name>
        <dbReference type="ChEBI" id="CHEBI:57705"/>
    </ligand>
</feature>
<name>A0A4Y8UKQ0_9GAMM</name>
<proteinExistence type="inferred from homology"/>
<reference evidence="13 14" key="1">
    <citation type="submission" date="2019-03" db="EMBL/GenBank/DDBJ databases">
        <title>Draft genome of Gammaproteobacteria bacterium LSUCC0057, a member of the SAR92 clade.</title>
        <authorList>
            <person name="Lanclos V.C."/>
            <person name="Doiron C."/>
            <person name="Henson M.W."/>
            <person name="Thrash J.C."/>
        </authorList>
    </citation>
    <scope>NUCLEOTIDE SEQUENCE [LARGE SCALE GENOMIC DNA]</scope>
    <source>
        <strain evidence="13 14">LSUCC0057</strain>
    </source>
</reference>
<comment type="function">
    <text evidence="10">Cell wall formation. Catalyzes the transfer of a GlcNAc subunit on undecaprenyl-pyrophosphoryl-MurNAc-pentapeptide (lipid intermediate I) to form undecaprenyl-pyrophosphoryl-MurNAc-(pentapeptide)GlcNAc (lipid intermediate II).</text>
</comment>
<comment type="similarity">
    <text evidence="10">Belongs to the glycosyltransferase 28 family. MurG subfamily.</text>
</comment>
<feature type="binding site" evidence="10">
    <location>
        <position position="155"/>
    </location>
    <ligand>
        <name>UDP-N-acetyl-alpha-D-glucosamine</name>
        <dbReference type="ChEBI" id="CHEBI:57705"/>
    </ligand>
</feature>
<protein>
    <recommendedName>
        <fullName evidence="10">UDP-N-acetylglucosamine--N-acetylmuramyl-(pentapeptide) pyrophosphoryl-undecaprenol N-acetylglucosamine transferase</fullName>
        <ecNumber evidence="10">2.4.1.227</ecNumber>
    </recommendedName>
    <alternativeName>
        <fullName evidence="10">Undecaprenyl-PP-MurNAc-pentapeptide-UDPGlcNAc GlcNAc transferase</fullName>
    </alternativeName>
</protein>
<dbReference type="Pfam" id="PF04101">
    <property type="entry name" value="Glyco_tran_28_C"/>
    <property type="match status" value="1"/>
</dbReference>
<accession>A0A4Y8UKQ0</accession>
<evidence type="ECO:0000259" key="12">
    <source>
        <dbReference type="Pfam" id="PF04101"/>
    </source>
</evidence>
<feature type="binding site" evidence="10">
    <location>
        <position position="183"/>
    </location>
    <ligand>
        <name>UDP-N-acetyl-alpha-D-glucosamine</name>
        <dbReference type="ChEBI" id="CHEBI:57705"/>
    </ligand>
</feature>
<evidence type="ECO:0000256" key="7">
    <source>
        <dbReference type="ARBA" id="ARBA00023136"/>
    </source>
</evidence>
<dbReference type="Pfam" id="PF03033">
    <property type="entry name" value="Glyco_transf_28"/>
    <property type="match status" value="1"/>
</dbReference>
<organism evidence="13 14">
    <name type="scientific">Gammaproteobacteria bacterium LSUCC0057</name>
    <dbReference type="NCBI Taxonomy" id="2559237"/>
    <lineage>
        <taxon>Bacteria</taxon>
        <taxon>Pseudomonadati</taxon>
        <taxon>Pseudomonadota</taxon>
        <taxon>Gammaproteobacteria</taxon>
        <taxon>Cellvibrionales</taxon>
        <taxon>Porticoccaceae</taxon>
        <taxon>SAR92 clade</taxon>
    </lineage>
</organism>
<dbReference type="PANTHER" id="PTHR21015">
    <property type="entry name" value="UDP-N-ACETYLGLUCOSAMINE--N-ACETYLMURAMYL-(PENTAPEPTIDE) PYROPHOSPHORYL-UNDECAPRENOL N-ACETYLGLUCOSAMINE TRANSFERASE 1"/>
    <property type="match status" value="1"/>
</dbReference>
<feature type="binding site" evidence="10">
    <location>
        <begin position="256"/>
        <end position="261"/>
    </location>
    <ligand>
        <name>UDP-N-acetyl-alpha-D-glucosamine</name>
        <dbReference type="ChEBI" id="CHEBI:57705"/>
    </ligand>
</feature>
<dbReference type="OrthoDB" id="9808936at2"/>
<dbReference type="InterPro" id="IPR007235">
    <property type="entry name" value="Glyco_trans_28_C"/>
</dbReference>
<keyword evidence="4 10" id="KW-0808">Transferase</keyword>
<keyword evidence="1 10" id="KW-1003">Cell membrane</keyword>
<dbReference type="GO" id="GO:0008360">
    <property type="term" value="P:regulation of cell shape"/>
    <property type="evidence" value="ECO:0007669"/>
    <property type="project" value="UniProtKB-KW"/>
</dbReference>
<feature type="binding site" evidence="10">
    <location>
        <position position="119"/>
    </location>
    <ligand>
        <name>UDP-N-acetyl-alpha-D-glucosamine</name>
        <dbReference type="ChEBI" id="CHEBI:57705"/>
    </ligand>
</feature>
<dbReference type="AlphaFoldDB" id="A0A4Y8UKQ0"/>
<dbReference type="GO" id="GO:0071555">
    <property type="term" value="P:cell wall organization"/>
    <property type="evidence" value="ECO:0007669"/>
    <property type="project" value="UniProtKB-KW"/>
</dbReference>
<evidence type="ECO:0000256" key="6">
    <source>
        <dbReference type="ARBA" id="ARBA00022984"/>
    </source>
</evidence>
<feature type="domain" description="Glycosyltransferase family 28 N-terminal" evidence="11">
    <location>
        <begin position="1"/>
        <end position="137"/>
    </location>
</feature>
<keyword evidence="6 10" id="KW-0573">Peptidoglycan synthesis</keyword>
<evidence type="ECO:0000313" key="14">
    <source>
        <dbReference type="Proteomes" id="UP000298133"/>
    </source>
</evidence>
<evidence type="ECO:0000256" key="4">
    <source>
        <dbReference type="ARBA" id="ARBA00022679"/>
    </source>
</evidence>
<dbReference type="PANTHER" id="PTHR21015:SF22">
    <property type="entry name" value="GLYCOSYLTRANSFERASE"/>
    <property type="match status" value="1"/>
</dbReference>
<keyword evidence="14" id="KW-1185">Reference proteome</keyword>
<evidence type="ECO:0000256" key="9">
    <source>
        <dbReference type="ARBA" id="ARBA00023316"/>
    </source>
</evidence>
<keyword evidence="9 10" id="KW-0961">Cell wall biogenesis/degradation</keyword>
<dbReference type="SUPFAM" id="SSF53756">
    <property type="entry name" value="UDP-Glycosyltransferase/glycogen phosphorylase"/>
    <property type="match status" value="1"/>
</dbReference>
<evidence type="ECO:0000256" key="1">
    <source>
        <dbReference type="ARBA" id="ARBA00022475"/>
    </source>
</evidence>
<feature type="binding site" evidence="10">
    <location>
        <begin position="7"/>
        <end position="9"/>
    </location>
    <ligand>
        <name>UDP-N-acetyl-alpha-D-glucosamine</name>
        <dbReference type="ChEBI" id="CHEBI:57705"/>
    </ligand>
</feature>
<keyword evidence="8 10" id="KW-0131">Cell cycle</keyword>
<evidence type="ECO:0000313" key="13">
    <source>
        <dbReference type="EMBL" id="TFH69300.1"/>
    </source>
</evidence>
<dbReference type="GO" id="GO:0051301">
    <property type="term" value="P:cell division"/>
    <property type="evidence" value="ECO:0007669"/>
    <property type="project" value="UniProtKB-KW"/>
</dbReference>
<dbReference type="GO" id="GO:0005975">
    <property type="term" value="P:carbohydrate metabolic process"/>
    <property type="evidence" value="ECO:0007669"/>
    <property type="project" value="InterPro"/>
</dbReference>
<evidence type="ECO:0000256" key="3">
    <source>
        <dbReference type="ARBA" id="ARBA00022676"/>
    </source>
</evidence>
<dbReference type="HAMAP" id="MF_00033">
    <property type="entry name" value="MurG"/>
    <property type="match status" value="1"/>
</dbReference>
<feature type="binding site" evidence="10">
    <location>
        <position position="282"/>
    </location>
    <ligand>
        <name>UDP-N-acetyl-alpha-D-glucosamine</name>
        <dbReference type="ChEBI" id="CHEBI:57705"/>
    </ligand>
</feature>
<keyword evidence="7 10" id="KW-0472">Membrane</keyword>
<dbReference type="InterPro" id="IPR006009">
    <property type="entry name" value="GlcNAc_MurG"/>
</dbReference>
<dbReference type="UniPathway" id="UPA00219"/>
<dbReference type="GO" id="GO:0009252">
    <property type="term" value="P:peptidoglycan biosynthetic process"/>
    <property type="evidence" value="ECO:0007669"/>
    <property type="project" value="UniProtKB-UniRule"/>
</dbReference>
<gene>
    <name evidence="10 13" type="primary">murG</name>
    <name evidence="13" type="ORF">E3W66_00185</name>
</gene>
<dbReference type="GO" id="GO:0051991">
    <property type="term" value="F:UDP-N-acetyl-D-glucosamine:N-acetylmuramoyl-L-alanyl-D-glutamyl-meso-2,6-diaminopimelyl-D-alanyl-D-alanine-diphosphoundecaprenol 4-beta-N-acetylglucosaminlytransferase activity"/>
    <property type="evidence" value="ECO:0007669"/>
    <property type="project" value="RHEA"/>
</dbReference>
<keyword evidence="3 10" id="KW-0328">Glycosyltransferase</keyword>